<dbReference type="PANTHER" id="PTHR13370:SF3">
    <property type="entry name" value="TRNA (GUANINE(10)-N2)-METHYLTRANSFERASE HOMOLOG"/>
    <property type="match status" value="1"/>
</dbReference>
<keyword evidence="2" id="KW-0808">Transferase</keyword>
<dbReference type="GO" id="GO:0032259">
    <property type="term" value="P:methylation"/>
    <property type="evidence" value="ECO:0007669"/>
    <property type="project" value="UniProtKB-KW"/>
</dbReference>
<dbReference type="GO" id="GO:0008168">
    <property type="term" value="F:methyltransferase activity"/>
    <property type="evidence" value="ECO:0007669"/>
    <property type="project" value="UniProtKB-KW"/>
</dbReference>
<keyword evidence="5" id="KW-1185">Reference proteome</keyword>
<dbReference type="GeneID" id="20320693"/>
<dbReference type="InterPro" id="IPR002052">
    <property type="entry name" value="DNA_methylase_N6_adenine_CS"/>
</dbReference>
<feature type="domain" description="tRNA (guanine(10)-N(2))-methyltransferase TRMT11 N-terminal" evidence="3">
    <location>
        <begin position="153"/>
        <end position="336"/>
    </location>
</feature>
<evidence type="ECO:0000313" key="5">
    <source>
        <dbReference type="Proteomes" id="UP000054324"/>
    </source>
</evidence>
<dbReference type="Proteomes" id="UP000054324">
    <property type="component" value="Unassembled WGS sequence"/>
</dbReference>
<proteinExistence type="predicted"/>
<dbReference type="AlphaFoldDB" id="A0A074ZGB0"/>
<dbReference type="GO" id="GO:0005737">
    <property type="term" value="C:cytoplasm"/>
    <property type="evidence" value="ECO:0007669"/>
    <property type="project" value="TreeGrafter"/>
</dbReference>
<dbReference type="OrthoDB" id="296065at2759"/>
<gene>
    <name evidence="4" type="ORF">T265_06514</name>
</gene>
<dbReference type="InterPro" id="IPR029063">
    <property type="entry name" value="SAM-dependent_MTases_sf"/>
</dbReference>
<reference evidence="4 5" key="1">
    <citation type="submission" date="2013-11" db="EMBL/GenBank/DDBJ databases">
        <title>Opisthorchis viverrini - life in the bile duct.</title>
        <authorList>
            <person name="Young N.D."/>
            <person name="Nagarajan N."/>
            <person name="Lin S.J."/>
            <person name="Korhonen P.K."/>
            <person name="Jex A.R."/>
            <person name="Hall R.S."/>
            <person name="Safavi-Hemami H."/>
            <person name="Kaewkong W."/>
            <person name="Bertrand D."/>
            <person name="Gao S."/>
            <person name="Seet Q."/>
            <person name="Wongkham S."/>
            <person name="Teh B.T."/>
            <person name="Wongkham C."/>
            <person name="Intapan P.M."/>
            <person name="Maleewong W."/>
            <person name="Yang X."/>
            <person name="Hu M."/>
            <person name="Wang Z."/>
            <person name="Hofmann A."/>
            <person name="Sternberg P.W."/>
            <person name="Tan P."/>
            <person name="Wang J."/>
            <person name="Gasser R.B."/>
        </authorList>
    </citation>
    <scope>NUCLEOTIDE SEQUENCE [LARGE SCALE GENOMIC DNA]</scope>
</reference>
<dbReference type="SUPFAM" id="SSF53335">
    <property type="entry name" value="S-adenosyl-L-methionine-dependent methyltransferases"/>
    <property type="match status" value="1"/>
</dbReference>
<dbReference type="STRING" id="6198.A0A074ZGB0"/>
<name>A0A074ZGB0_OPIVI</name>
<protein>
    <recommendedName>
        <fullName evidence="3">tRNA (guanine(10)-N(2))-methyltransferase TRMT11 N-terminal domain-containing protein</fullName>
    </recommendedName>
</protein>
<evidence type="ECO:0000259" key="3">
    <source>
        <dbReference type="Pfam" id="PF25904"/>
    </source>
</evidence>
<dbReference type="InterPro" id="IPR059073">
    <property type="entry name" value="TRMT11_N"/>
</dbReference>
<dbReference type="KEGG" id="ovi:T265_06514"/>
<dbReference type="RefSeq" id="XP_009170052.1">
    <property type="nucleotide sequence ID" value="XM_009171788.1"/>
</dbReference>
<sequence length="645" mass="71447">MIFPSKKANAAFRNTGSCRWSCTYLPESSSTTRPLAPTMILGTPSSASDLDSRNLDNSTPVLDNIPSQIFSSAFPPTRSHQTVKLRARCRRSGSNEAKKQTSQNVLIDSKRSTGAYSGSTFVPAVIADHICGYFRDVLQNGVVLGNVIPIKMKYALAFAASEFVNFRLIEFISLCQLHQVPLETTILDWTEEYWSLPYVVVNFRDDAEANLIVGRSVLIKYVYHVWCEASCLNDLLGMIQNLPSHLTDKYLNSGTSYKVVVSSANRKIGHEEKLAMIEDVLNAHPVVDATVQLKNPEHQLQILLDYEPRNWVKGTPKCGAKLRRLFYGRLTGNSKRKEIINAYRLANRVYLGNTSMDVRLAGIMANIGLCEPGSLIWDPFLGAGSIVIAASIWGAFGAGSDIDYALLHGMGMSPKAGQGKRMDGECLRTNYYQYGLQSCYLDVVVADAASLHRLLRAPGVENLMNPMHPVDGNSNIGLLDAILTDPPYGFRESSRRVAVQAVERAPSMVTADRLSEITGIPLTDLLKNDQTEEALLTVPHDLPHIPHKETYPLSETHRDLMNLSVRLLKPGGRLVFWIPRKRDNSSALASVPHHPRLRLLAVCEQLLNARNSRLMIAMSKLYPNDPDESDVRSAAVFFPADPLLS</sequence>
<dbReference type="GO" id="GO:0003676">
    <property type="term" value="F:nucleic acid binding"/>
    <property type="evidence" value="ECO:0007669"/>
    <property type="project" value="InterPro"/>
</dbReference>
<dbReference type="Gene3D" id="3.40.50.150">
    <property type="entry name" value="Vaccinia Virus protein VP39"/>
    <property type="match status" value="1"/>
</dbReference>
<dbReference type="Pfam" id="PF25904">
    <property type="entry name" value="Tmrp11_N"/>
    <property type="match status" value="1"/>
</dbReference>
<evidence type="ECO:0000313" key="4">
    <source>
        <dbReference type="EMBL" id="KER26238.1"/>
    </source>
</evidence>
<organism evidence="4 5">
    <name type="scientific">Opisthorchis viverrini</name>
    <name type="common">Southeast Asian liver fluke</name>
    <dbReference type="NCBI Taxonomy" id="6198"/>
    <lineage>
        <taxon>Eukaryota</taxon>
        <taxon>Metazoa</taxon>
        <taxon>Spiralia</taxon>
        <taxon>Lophotrochozoa</taxon>
        <taxon>Platyhelminthes</taxon>
        <taxon>Trematoda</taxon>
        <taxon>Digenea</taxon>
        <taxon>Opisthorchiida</taxon>
        <taxon>Opisthorchiata</taxon>
        <taxon>Opisthorchiidae</taxon>
        <taxon>Opisthorchis</taxon>
    </lineage>
</organism>
<evidence type="ECO:0000256" key="1">
    <source>
        <dbReference type="ARBA" id="ARBA00022603"/>
    </source>
</evidence>
<dbReference type="EMBL" id="KL596753">
    <property type="protein sequence ID" value="KER26238.1"/>
    <property type="molecule type" value="Genomic_DNA"/>
</dbReference>
<evidence type="ECO:0000256" key="2">
    <source>
        <dbReference type="ARBA" id="ARBA00022679"/>
    </source>
</evidence>
<dbReference type="CTD" id="20320693"/>
<keyword evidence="1" id="KW-0489">Methyltransferase</keyword>
<accession>A0A074ZGB0</accession>
<dbReference type="PANTHER" id="PTHR13370">
    <property type="entry name" value="RNA METHYLASE-RELATED"/>
    <property type="match status" value="1"/>
</dbReference>
<dbReference type="PROSITE" id="PS00092">
    <property type="entry name" value="N6_MTASE"/>
    <property type="match status" value="1"/>
</dbReference>